<protein>
    <recommendedName>
        <fullName evidence="6">Nucleotide-diphospho-sugar transferase domain-containing protein</fullName>
    </recommendedName>
</protein>
<dbReference type="InterPro" id="IPR008630">
    <property type="entry name" value="Glyco_trans_34"/>
</dbReference>
<dbReference type="Proteomes" id="UP001515480">
    <property type="component" value="Unassembled WGS sequence"/>
</dbReference>
<comment type="caution">
    <text evidence="4">The sequence shown here is derived from an EMBL/GenBank/DDBJ whole genome shotgun (WGS) entry which is preliminary data.</text>
</comment>
<keyword evidence="2" id="KW-0328">Glycosyltransferase</keyword>
<dbReference type="GO" id="GO:0000139">
    <property type="term" value="C:Golgi membrane"/>
    <property type="evidence" value="ECO:0007669"/>
    <property type="project" value="TreeGrafter"/>
</dbReference>
<dbReference type="InterPro" id="IPR029044">
    <property type="entry name" value="Nucleotide-diphossugar_trans"/>
</dbReference>
<dbReference type="EMBL" id="JBGBPQ010000027">
    <property type="protein sequence ID" value="KAL1498617.1"/>
    <property type="molecule type" value="Genomic_DNA"/>
</dbReference>
<dbReference type="PANTHER" id="PTHR31306:SF4">
    <property type="entry name" value="ALPHA-1,2-GALACTOSYLTRANSFERASE"/>
    <property type="match status" value="1"/>
</dbReference>
<dbReference type="Gene3D" id="3.90.550.10">
    <property type="entry name" value="Spore Coat Polysaccharide Biosynthesis Protein SpsA, Chain A"/>
    <property type="match status" value="1"/>
</dbReference>
<keyword evidence="5" id="KW-1185">Reference proteome</keyword>
<name>A0AB34IHW6_PRYPA</name>
<evidence type="ECO:0000313" key="4">
    <source>
        <dbReference type="EMBL" id="KAL1498617.1"/>
    </source>
</evidence>
<evidence type="ECO:0000313" key="5">
    <source>
        <dbReference type="Proteomes" id="UP001515480"/>
    </source>
</evidence>
<evidence type="ECO:0000256" key="1">
    <source>
        <dbReference type="ARBA" id="ARBA00005664"/>
    </source>
</evidence>
<reference evidence="4 5" key="1">
    <citation type="journal article" date="2024" name="Science">
        <title>Giant polyketide synthase enzymes in the biosynthesis of giant marine polyether toxins.</title>
        <authorList>
            <person name="Fallon T.R."/>
            <person name="Shende V.V."/>
            <person name="Wierzbicki I.H."/>
            <person name="Pendleton A.L."/>
            <person name="Watervoot N.F."/>
            <person name="Auber R.P."/>
            <person name="Gonzalez D.J."/>
            <person name="Wisecaver J.H."/>
            <person name="Moore B.S."/>
        </authorList>
    </citation>
    <scope>NUCLEOTIDE SEQUENCE [LARGE SCALE GENOMIC DNA]</scope>
    <source>
        <strain evidence="4 5">12B1</strain>
    </source>
</reference>
<organism evidence="4 5">
    <name type="scientific">Prymnesium parvum</name>
    <name type="common">Toxic golden alga</name>
    <dbReference type="NCBI Taxonomy" id="97485"/>
    <lineage>
        <taxon>Eukaryota</taxon>
        <taxon>Haptista</taxon>
        <taxon>Haptophyta</taxon>
        <taxon>Prymnesiophyceae</taxon>
        <taxon>Prymnesiales</taxon>
        <taxon>Prymnesiaceae</taxon>
        <taxon>Prymnesium</taxon>
    </lineage>
</organism>
<evidence type="ECO:0008006" key="6">
    <source>
        <dbReference type="Google" id="ProtNLM"/>
    </source>
</evidence>
<evidence type="ECO:0000256" key="3">
    <source>
        <dbReference type="ARBA" id="ARBA00022679"/>
    </source>
</evidence>
<proteinExistence type="inferred from homology"/>
<gene>
    <name evidence="4" type="ORF">AB1Y20_013932</name>
</gene>
<keyword evidence="3" id="KW-0808">Transferase</keyword>
<dbReference type="PANTHER" id="PTHR31306">
    <property type="entry name" value="ALPHA-1,6-MANNOSYLTRANSFERASE MNN11-RELATED"/>
    <property type="match status" value="1"/>
</dbReference>
<comment type="similarity">
    <text evidence="1">Belongs to the glycosyltransferase 34 family.</text>
</comment>
<sequence length="455" mass="50554">MASRGAARPHASHASPAIAIVQGSSLPPPSWPASPSLLWLEWLDTIRLAQRFADEKSSAHRACGARRHAVGNRSVPLSWKAQKWCVNKLLNATTTDRLRTTALPSSGRRPRLPAAWRAVHAAINYAYAARHGYDLYFADVRGCPRHPSWCAKLCASALLFDEAARQYEWVLVLDEDAFFNDAELPFHAYLRLLDRRVGSSSSLSRVQRSRDGAKQHHAAAERCVVVGKDVPGFYACNAGVVFLHRTEATRRLLVKWWDSPRRAPEKNYKFSWFIDQGCALLPPPADCLPAADRCAAVHRGFNDFVLLDPEFEQCIEVVPNSHLFGNPGIYTFHNTGLNSGPLCGGPILTAAEAEKGQRVSMDLNRIECLDRIFGPKLRTLLNVPLAYTDCGSFRRTMFNNTLRVTFTKHCLSGANAMPGRHQLRFLSRTHADRQDIIPLSNMTTPLGKLTGTVPA</sequence>
<dbReference type="GO" id="GO:0016757">
    <property type="term" value="F:glycosyltransferase activity"/>
    <property type="evidence" value="ECO:0007669"/>
    <property type="project" value="UniProtKB-KW"/>
</dbReference>
<dbReference type="Pfam" id="PF05637">
    <property type="entry name" value="Glyco_transf_34"/>
    <property type="match status" value="1"/>
</dbReference>
<evidence type="ECO:0000256" key="2">
    <source>
        <dbReference type="ARBA" id="ARBA00022676"/>
    </source>
</evidence>
<accession>A0AB34IHW6</accession>
<dbReference type="GO" id="GO:0006487">
    <property type="term" value="P:protein N-linked glycosylation"/>
    <property type="evidence" value="ECO:0007669"/>
    <property type="project" value="TreeGrafter"/>
</dbReference>
<dbReference type="AlphaFoldDB" id="A0AB34IHW6"/>